<dbReference type="InterPro" id="IPR025460">
    <property type="entry name" value="DUF4280"/>
</dbReference>
<organism evidence="1">
    <name type="scientific">Lacrimispora sp. BS-2</name>
    <dbReference type="NCBI Taxonomy" id="3151850"/>
    <lineage>
        <taxon>Bacteria</taxon>
        <taxon>Bacillati</taxon>
        <taxon>Bacillota</taxon>
        <taxon>Clostridia</taxon>
        <taxon>Lachnospirales</taxon>
        <taxon>Lachnospiraceae</taxon>
        <taxon>Lacrimispora</taxon>
    </lineage>
</organism>
<gene>
    <name evidence="1" type="ORF">ABFV83_10990</name>
</gene>
<dbReference type="Pfam" id="PF14107">
    <property type="entry name" value="DUF4280"/>
    <property type="match status" value="1"/>
</dbReference>
<proteinExistence type="predicted"/>
<accession>A0AAU7PL73</accession>
<protein>
    <submittedName>
        <fullName evidence="1">DUF4280 domain-containing protein</fullName>
    </submittedName>
</protein>
<name>A0AAU7PL73_9FIRM</name>
<evidence type="ECO:0000313" key="1">
    <source>
        <dbReference type="EMBL" id="XBS52366.1"/>
    </source>
</evidence>
<sequence length="513" mass="58628">MAELKDTFVVHGACTTCSMGMRPSQIVLQKTHGVFLKEQAQMTVEDCKANNHVICFGGCYSMENPKTQEAAEKVRKDVEEACPNTFLDKVMGAFTSGKKKKEEAASAEEGVPQVLGECTLRIIASEWDYGKDGVETEEKRPLMGGAKLHCIYGGEIEIVDPGQPEAGSGTSTTPQDNPAMGNANFMQGQFGFDEKSSKTMEAVYDKIQEKYKELSQMERNWLFARAISQLGDYNNKTVNVLFLKIETHAWRKGAGWAYEYDKEEKFFIESLEIKKEDYQYLRQMVRLQHFMSSDPLKYSYDALEQKHKKKTDDFNTWKSNMENATGKTFSDQEYLDYYKELYQNFGGKGDYSHMMYTIAANLNDNRHKVDNKWNNMGAKSLSWKNAEERKDVTGWLGDAVYTGDNNKISFGMDDYIADLDADNIAYRTADDTGLLDCMEQYYGDISSGNQDELRTKEFLENNSYEDIEKAVFERITSEDKNHDGKKNVEDLKDNETYKGTYDFLIKLKNLSKK</sequence>
<dbReference type="EMBL" id="CP157940">
    <property type="protein sequence ID" value="XBS52366.1"/>
    <property type="molecule type" value="Genomic_DNA"/>
</dbReference>
<reference evidence="1" key="1">
    <citation type="submission" date="2024-06" db="EMBL/GenBank/DDBJ databases">
        <title>Lacrimispora cavernae sp. nov., a novel anaerobe isolated from bat guano pile inside a cave.</title>
        <authorList>
            <person name="Miller S.L."/>
            <person name="Lu N."/>
            <person name="King J."/>
            <person name="Sankaranarayanan K."/>
            <person name="Lawson P.A."/>
        </authorList>
    </citation>
    <scope>NUCLEOTIDE SEQUENCE</scope>
    <source>
        <strain evidence="1">BS-2</strain>
    </source>
</reference>
<dbReference type="AlphaFoldDB" id="A0AAU7PL73"/>
<dbReference type="RefSeq" id="WP_349943826.1">
    <property type="nucleotide sequence ID" value="NZ_CP157940.1"/>
</dbReference>